<keyword evidence="3" id="KW-1185">Reference proteome</keyword>
<dbReference type="HOGENOM" id="CLU_063099_3_0_1"/>
<feature type="chain" id="PRO_5002163981" description="Reelin domain-containing protein" evidence="1">
    <location>
        <begin position="18"/>
        <end position="183"/>
    </location>
</feature>
<name>A0A0C3EKZ1_PILCF</name>
<sequence length="183" mass="18451">MLATLFSIALFAIPAFATEFTIDTPSSIQSCQPTTFHWTGGSPPYDLVIVSSDDPCGDILADLGGGLKGTSMTWPKANLSSDIIGKTVSLSLQDNNGLEAWSGAIKFVKNDTSCLTATPATASASVPVANVEATPLSAPSVAPVGAAGASKIGSLLGGAPASRQTSTSVFVVSTLTALLAFSL</sequence>
<evidence type="ECO:0000256" key="1">
    <source>
        <dbReference type="SAM" id="SignalP"/>
    </source>
</evidence>
<reference evidence="3" key="2">
    <citation type="submission" date="2015-01" db="EMBL/GenBank/DDBJ databases">
        <title>Evolutionary Origins and Diversification of the Mycorrhizal Mutualists.</title>
        <authorList>
            <consortium name="DOE Joint Genome Institute"/>
            <consortium name="Mycorrhizal Genomics Consortium"/>
            <person name="Kohler A."/>
            <person name="Kuo A."/>
            <person name="Nagy L.G."/>
            <person name="Floudas D."/>
            <person name="Copeland A."/>
            <person name="Barry K.W."/>
            <person name="Cichocki N."/>
            <person name="Veneault-Fourrey C."/>
            <person name="LaButti K."/>
            <person name="Lindquist E.A."/>
            <person name="Lipzen A."/>
            <person name="Lundell T."/>
            <person name="Morin E."/>
            <person name="Murat C."/>
            <person name="Riley R."/>
            <person name="Ohm R."/>
            <person name="Sun H."/>
            <person name="Tunlid A."/>
            <person name="Henrissat B."/>
            <person name="Grigoriev I.V."/>
            <person name="Hibbett D.S."/>
            <person name="Martin F."/>
        </authorList>
    </citation>
    <scope>NUCLEOTIDE SEQUENCE [LARGE SCALE GENOMIC DNA]</scope>
    <source>
        <strain evidence="3">F 1598</strain>
    </source>
</reference>
<gene>
    <name evidence="2" type="ORF">PILCRDRAFT_829279</name>
</gene>
<feature type="signal peptide" evidence="1">
    <location>
        <begin position="1"/>
        <end position="17"/>
    </location>
</feature>
<dbReference type="EMBL" id="KN833087">
    <property type="protein sequence ID" value="KIM73265.1"/>
    <property type="molecule type" value="Genomic_DNA"/>
</dbReference>
<dbReference type="InParanoid" id="A0A0C3EKZ1"/>
<protein>
    <recommendedName>
        <fullName evidence="4">Reelin domain-containing protein</fullName>
    </recommendedName>
</protein>
<evidence type="ECO:0000313" key="2">
    <source>
        <dbReference type="EMBL" id="KIM73265.1"/>
    </source>
</evidence>
<dbReference type="OrthoDB" id="3259746at2759"/>
<dbReference type="Proteomes" id="UP000054166">
    <property type="component" value="Unassembled WGS sequence"/>
</dbReference>
<dbReference type="AlphaFoldDB" id="A0A0C3EKZ1"/>
<keyword evidence="1" id="KW-0732">Signal</keyword>
<proteinExistence type="predicted"/>
<reference evidence="2 3" key="1">
    <citation type="submission" date="2014-04" db="EMBL/GenBank/DDBJ databases">
        <authorList>
            <consortium name="DOE Joint Genome Institute"/>
            <person name="Kuo A."/>
            <person name="Tarkka M."/>
            <person name="Buscot F."/>
            <person name="Kohler A."/>
            <person name="Nagy L.G."/>
            <person name="Floudas D."/>
            <person name="Copeland A."/>
            <person name="Barry K.W."/>
            <person name="Cichocki N."/>
            <person name="Veneault-Fourrey C."/>
            <person name="LaButti K."/>
            <person name="Lindquist E.A."/>
            <person name="Lipzen A."/>
            <person name="Lundell T."/>
            <person name="Morin E."/>
            <person name="Murat C."/>
            <person name="Sun H."/>
            <person name="Tunlid A."/>
            <person name="Henrissat B."/>
            <person name="Grigoriev I.V."/>
            <person name="Hibbett D.S."/>
            <person name="Martin F."/>
            <person name="Nordberg H.P."/>
            <person name="Cantor M.N."/>
            <person name="Hua S.X."/>
        </authorList>
    </citation>
    <scope>NUCLEOTIDE SEQUENCE [LARGE SCALE GENOMIC DNA]</scope>
    <source>
        <strain evidence="2 3">F 1598</strain>
    </source>
</reference>
<accession>A0A0C3EKZ1</accession>
<organism evidence="2 3">
    <name type="scientific">Piloderma croceum (strain F 1598)</name>
    <dbReference type="NCBI Taxonomy" id="765440"/>
    <lineage>
        <taxon>Eukaryota</taxon>
        <taxon>Fungi</taxon>
        <taxon>Dikarya</taxon>
        <taxon>Basidiomycota</taxon>
        <taxon>Agaricomycotina</taxon>
        <taxon>Agaricomycetes</taxon>
        <taxon>Agaricomycetidae</taxon>
        <taxon>Atheliales</taxon>
        <taxon>Atheliaceae</taxon>
        <taxon>Piloderma</taxon>
    </lineage>
</organism>
<evidence type="ECO:0008006" key="4">
    <source>
        <dbReference type="Google" id="ProtNLM"/>
    </source>
</evidence>
<evidence type="ECO:0000313" key="3">
    <source>
        <dbReference type="Proteomes" id="UP000054166"/>
    </source>
</evidence>